<dbReference type="InterPro" id="IPR050109">
    <property type="entry name" value="HTH-type_TetR-like_transc_reg"/>
</dbReference>
<dbReference type="PROSITE" id="PS50977">
    <property type="entry name" value="HTH_TETR_2"/>
    <property type="match status" value="1"/>
</dbReference>
<reference evidence="4 5" key="1">
    <citation type="journal article" date="2015" name="J. Biotechnol.">
        <title>Complete genome sequence of Paenibacillus beijingensis 7188(T) (=DSM 24997(T)), a novel rhizobacterium from jujube garden soil.</title>
        <authorList>
            <person name="Kwak Y."/>
            <person name="Shin J.H."/>
        </authorList>
    </citation>
    <scope>NUCLEOTIDE SEQUENCE [LARGE SCALE GENOMIC DNA]</scope>
    <source>
        <strain evidence="4 5">DSM 24997</strain>
    </source>
</reference>
<dbReference type="HOGENOM" id="CLU_069356_12_2_9"/>
<sequence>MSPLNKQQLDQIRDERKEQIKQAALKIFACRGITGTKMSMIASEAGISEGLIYRYFKSKDELFTDLVIELMEEAGKEIGNLQHSPESPFDQIRTLTQSMLDENNKYAFRLILQARKADKVPEKVGQFLDQYSEKVLIDRLVPVLIKGQQAGQFSEGDPRELLSWYFTVVNSLIMQELGIEKYGLPDTDVLMRILSR</sequence>
<feature type="domain" description="HTH tetR-type" evidence="3">
    <location>
        <begin position="14"/>
        <end position="74"/>
    </location>
</feature>
<dbReference type="InterPro" id="IPR009057">
    <property type="entry name" value="Homeodomain-like_sf"/>
</dbReference>
<evidence type="ECO:0000256" key="2">
    <source>
        <dbReference type="PROSITE-ProRule" id="PRU00335"/>
    </source>
</evidence>
<dbReference type="OrthoDB" id="2373640at2"/>
<organism evidence="4 5">
    <name type="scientific">Paenibacillus beijingensis</name>
    <dbReference type="NCBI Taxonomy" id="1126833"/>
    <lineage>
        <taxon>Bacteria</taxon>
        <taxon>Bacillati</taxon>
        <taxon>Bacillota</taxon>
        <taxon>Bacilli</taxon>
        <taxon>Bacillales</taxon>
        <taxon>Paenibacillaceae</taxon>
        <taxon>Paenibacillus</taxon>
    </lineage>
</organism>
<dbReference type="GO" id="GO:0000976">
    <property type="term" value="F:transcription cis-regulatory region binding"/>
    <property type="evidence" value="ECO:0007669"/>
    <property type="project" value="TreeGrafter"/>
</dbReference>
<dbReference type="Proteomes" id="UP000032633">
    <property type="component" value="Chromosome"/>
</dbReference>
<dbReference type="Gene3D" id="1.10.357.10">
    <property type="entry name" value="Tetracycline Repressor, domain 2"/>
    <property type="match status" value="1"/>
</dbReference>
<dbReference type="PANTHER" id="PTHR30055">
    <property type="entry name" value="HTH-TYPE TRANSCRIPTIONAL REGULATOR RUTR"/>
    <property type="match status" value="1"/>
</dbReference>
<evidence type="ECO:0000313" key="5">
    <source>
        <dbReference type="Proteomes" id="UP000032633"/>
    </source>
</evidence>
<dbReference type="SUPFAM" id="SSF46689">
    <property type="entry name" value="Homeodomain-like"/>
    <property type="match status" value="1"/>
</dbReference>
<dbReference type="PANTHER" id="PTHR30055:SF226">
    <property type="entry name" value="HTH-TYPE TRANSCRIPTIONAL REGULATOR PKSA"/>
    <property type="match status" value="1"/>
</dbReference>
<evidence type="ECO:0000259" key="3">
    <source>
        <dbReference type="PROSITE" id="PS50977"/>
    </source>
</evidence>
<accession>A0A0D5NDS5</accession>
<keyword evidence="5" id="KW-1185">Reference proteome</keyword>
<dbReference type="KEGG" id="pbj:VN24_01545"/>
<reference evidence="5" key="2">
    <citation type="submission" date="2015-03" db="EMBL/GenBank/DDBJ databases">
        <title>Genome sequence of Paenibacillus beijingensis strain DSM 24997T.</title>
        <authorList>
            <person name="Kwak Y."/>
            <person name="Shin J.-H."/>
        </authorList>
    </citation>
    <scope>NUCLEOTIDE SEQUENCE [LARGE SCALE GENOMIC DNA]</scope>
    <source>
        <strain evidence="5">DSM 24997</strain>
    </source>
</reference>
<evidence type="ECO:0000256" key="1">
    <source>
        <dbReference type="ARBA" id="ARBA00023125"/>
    </source>
</evidence>
<dbReference type="PATRIC" id="fig|1126833.4.peg.345"/>
<name>A0A0D5NDS5_9BACL</name>
<dbReference type="PRINTS" id="PR00455">
    <property type="entry name" value="HTHTETR"/>
</dbReference>
<dbReference type="Pfam" id="PF00440">
    <property type="entry name" value="TetR_N"/>
    <property type="match status" value="1"/>
</dbReference>
<dbReference type="EMBL" id="CP011058">
    <property type="protein sequence ID" value="AJY73549.1"/>
    <property type="molecule type" value="Genomic_DNA"/>
</dbReference>
<keyword evidence="1 2" id="KW-0238">DNA-binding</keyword>
<dbReference type="InterPro" id="IPR001647">
    <property type="entry name" value="HTH_TetR"/>
</dbReference>
<evidence type="ECO:0000313" key="4">
    <source>
        <dbReference type="EMBL" id="AJY73549.1"/>
    </source>
</evidence>
<dbReference type="GO" id="GO:0003700">
    <property type="term" value="F:DNA-binding transcription factor activity"/>
    <property type="evidence" value="ECO:0007669"/>
    <property type="project" value="TreeGrafter"/>
</dbReference>
<dbReference type="AlphaFoldDB" id="A0A0D5NDS5"/>
<protein>
    <submittedName>
        <fullName evidence="4">TetR family transcriptional regulator</fullName>
    </submittedName>
</protein>
<feature type="DNA-binding region" description="H-T-H motif" evidence="2">
    <location>
        <begin position="37"/>
        <end position="56"/>
    </location>
</feature>
<dbReference type="STRING" id="1126833.VN24_01545"/>
<dbReference type="InterPro" id="IPR036271">
    <property type="entry name" value="Tet_transcr_reg_TetR-rel_C_sf"/>
</dbReference>
<dbReference type="SUPFAM" id="SSF48498">
    <property type="entry name" value="Tetracyclin repressor-like, C-terminal domain"/>
    <property type="match status" value="1"/>
</dbReference>
<proteinExistence type="predicted"/>
<gene>
    <name evidence="4" type="ORF">VN24_01545</name>
</gene>